<reference evidence="3" key="1">
    <citation type="submission" date="2024-04" db="EMBL/GenBank/DDBJ databases">
        <title>Salinicola lusitanus LLJ914,a marine bacterium isolated from the Okinawa Trough.</title>
        <authorList>
            <person name="Li J."/>
        </authorList>
    </citation>
    <scope>NUCLEOTIDE SEQUENCE [LARGE SCALE GENOMIC DNA]</scope>
</reference>
<dbReference type="PANTHER" id="PTHR11505">
    <property type="entry name" value="L1 TRANSPOSABLE ELEMENT-RELATED"/>
    <property type="match status" value="1"/>
</dbReference>
<evidence type="ECO:0000313" key="3">
    <source>
        <dbReference type="Proteomes" id="UP001460270"/>
    </source>
</evidence>
<dbReference type="InterPro" id="IPR004244">
    <property type="entry name" value="Transposase_22"/>
</dbReference>
<dbReference type="EMBL" id="JBBPFD010000008">
    <property type="protein sequence ID" value="KAK7915456.1"/>
    <property type="molecule type" value="Genomic_DNA"/>
</dbReference>
<proteinExistence type="predicted"/>
<organism evidence="2 3">
    <name type="scientific">Mugilogobius chulae</name>
    <name type="common">yellowstripe goby</name>
    <dbReference type="NCBI Taxonomy" id="88201"/>
    <lineage>
        <taxon>Eukaryota</taxon>
        <taxon>Metazoa</taxon>
        <taxon>Chordata</taxon>
        <taxon>Craniata</taxon>
        <taxon>Vertebrata</taxon>
        <taxon>Euteleostomi</taxon>
        <taxon>Actinopterygii</taxon>
        <taxon>Neopterygii</taxon>
        <taxon>Teleostei</taxon>
        <taxon>Neoteleostei</taxon>
        <taxon>Acanthomorphata</taxon>
        <taxon>Gobiaria</taxon>
        <taxon>Gobiiformes</taxon>
        <taxon>Gobioidei</taxon>
        <taxon>Gobiidae</taxon>
        <taxon>Gobionellinae</taxon>
        <taxon>Mugilogobius</taxon>
    </lineage>
</organism>
<feature type="region of interest" description="Disordered" evidence="1">
    <location>
        <begin position="1"/>
        <end position="50"/>
    </location>
</feature>
<dbReference type="Gene3D" id="3.30.70.1820">
    <property type="entry name" value="L1 transposable element, RRM domain"/>
    <property type="match status" value="1"/>
</dbReference>
<accession>A0AAW0P7S5</accession>
<sequence length="345" mass="39638">MAGKRERTPKTLPPLSSQGTQTSLCDESLSYAEDGEWPEAGSASSTPEAKKGRVEPSLYIILQEIRACRKDMNDCKEDLAKKIDENKATIKELITNSEFYYKELQETQTRVTTVEKNTLQHEKKIAYLEEKSNENERYMRRWNLRLYGLPEEEGENVKKRMTDICCTVAPDAGETLHLFIDICHRLGRKQDNMTRPVIIRFVSRTMRDHIWRRSKDAEILKTRKLRFKEDLTSTDKAIRSLLWPKIEEARKQGKRAFFVGPKGYIDGKEIRMNTESGPSPQQGVGPIGSATMMPGRSPGIIVVNALADHDGWAKPSHHDQPLPRPLRELQNEPMPKAWDVYTYFC</sequence>
<feature type="compositionally biased region" description="Polar residues" evidence="1">
    <location>
        <begin position="14"/>
        <end position="25"/>
    </location>
</feature>
<dbReference type="AlphaFoldDB" id="A0AAW0P7S5"/>
<evidence type="ECO:0000313" key="2">
    <source>
        <dbReference type="EMBL" id="KAK7915456.1"/>
    </source>
</evidence>
<gene>
    <name evidence="2" type="ORF">WMY93_011217</name>
</gene>
<name>A0AAW0P7S5_9GOBI</name>
<evidence type="ECO:0000256" key="1">
    <source>
        <dbReference type="SAM" id="MobiDB-lite"/>
    </source>
</evidence>
<keyword evidence="3" id="KW-1185">Reference proteome</keyword>
<dbReference type="Proteomes" id="UP001460270">
    <property type="component" value="Unassembled WGS sequence"/>
</dbReference>
<protein>
    <submittedName>
        <fullName evidence="2">Uncharacterized protein</fullName>
    </submittedName>
</protein>
<comment type="caution">
    <text evidence="2">The sequence shown here is derived from an EMBL/GenBank/DDBJ whole genome shotgun (WGS) entry which is preliminary data.</text>
</comment>